<dbReference type="OMA" id="WNSWDHR"/>
<feature type="region of interest" description="Disordered" evidence="1">
    <location>
        <begin position="764"/>
        <end position="795"/>
    </location>
</feature>
<feature type="compositionally biased region" description="Polar residues" evidence="1">
    <location>
        <begin position="319"/>
        <end position="334"/>
    </location>
</feature>
<feature type="compositionally biased region" description="Polar residues" evidence="1">
    <location>
        <begin position="687"/>
        <end position="710"/>
    </location>
</feature>
<dbReference type="OrthoDB" id="9900243at2759"/>
<feature type="compositionally biased region" description="Polar residues" evidence="1">
    <location>
        <begin position="404"/>
        <end position="436"/>
    </location>
</feature>
<feature type="region of interest" description="Disordered" evidence="1">
    <location>
        <begin position="173"/>
        <end position="499"/>
    </location>
</feature>
<feature type="compositionally biased region" description="Low complexity" evidence="1">
    <location>
        <begin position="346"/>
        <end position="362"/>
    </location>
</feature>
<feature type="compositionally biased region" description="Polar residues" evidence="1">
    <location>
        <begin position="864"/>
        <end position="881"/>
    </location>
</feature>
<gene>
    <name evidence="3" type="primary">Enam</name>
    <name evidence="2" type="synonym">Enam_predicted</name>
    <name evidence="2" type="ORF">rCG_60410</name>
</gene>
<dbReference type="InterPro" id="IPR015673">
    <property type="entry name" value="Enamelin"/>
</dbReference>
<feature type="compositionally biased region" description="Polar residues" evidence="1">
    <location>
        <begin position="187"/>
        <end position="203"/>
    </location>
</feature>
<feature type="region of interest" description="Disordered" evidence="1">
    <location>
        <begin position="863"/>
        <end position="911"/>
    </location>
</feature>
<dbReference type="GeneID" id="289525"/>
<organism evidence="2">
    <name type="scientific">Rattus norvegicus</name>
    <name type="common">Rat</name>
    <dbReference type="NCBI Taxonomy" id="10116"/>
    <lineage>
        <taxon>Eukaryota</taxon>
        <taxon>Metazoa</taxon>
        <taxon>Chordata</taxon>
        <taxon>Craniata</taxon>
        <taxon>Vertebrata</taxon>
        <taxon>Euteleostomi</taxon>
        <taxon>Mammalia</taxon>
        <taxon>Eutheria</taxon>
        <taxon>Euarchontoglires</taxon>
        <taxon>Glires</taxon>
        <taxon>Rodentia</taxon>
        <taxon>Myomorpha</taxon>
        <taxon>Muroidea</taxon>
        <taxon>Muridae</taxon>
        <taxon>Murinae</taxon>
        <taxon>Rattus</taxon>
    </lineage>
</organism>
<feature type="region of interest" description="Disordered" evidence="1">
    <location>
        <begin position="1174"/>
        <end position="1202"/>
    </location>
</feature>
<evidence type="ECO:0000313" key="3">
    <source>
        <dbReference type="RGD" id="1306796"/>
    </source>
</evidence>
<feature type="compositionally biased region" description="Pro residues" evidence="1">
    <location>
        <begin position="173"/>
        <end position="185"/>
    </location>
</feature>
<dbReference type="Proteomes" id="UP000234681">
    <property type="component" value="Chromosome 14"/>
</dbReference>
<feature type="compositionally biased region" description="Basic and acidic residues" evidence="1">
    <location>
        <begin position="674"/>
        <end position="686"/>
    </location>
</feature>
<dbReference type="KEGG" id="rno:289525"/>
<feature type="compositionally biased region" description="Basic and acidic residues" evidence="1">
    <location>
        <begin position="295"/>
        <end position="309"/>
    </location>
</feature>
<feature type="compositionally biased region" description="Basic and acidic residues" evidence="1">
    <location>
        <begin position="764"/>
        <end position="779"/>
    </location>
</feature>
<evidence type="ECO:0000313" key="2">
    <source>
        <dbReference type="EMBL" id="EDL88515.1"/>
    </source>
</evidence>
<feature type="region of interest" description="Disordered" evidence="1">
    <location>
        <begin position="670"/>
        <end position="711"/>
    </location>
</feature>
<reference evidence="2" key="1">
    <citation type="journal article" date="2005" name="Genome Res.">
        <title>Gene and alternative splicing annotation with AIR.</title>
        <authorList>
            <person name="Florea L."/>
            <person name="Di Francesco V."/>
            <person name="Miller J."/>
            <person name="Turner R."/>
            <person name="Yao A."/>
            <person name="Harris M."/>
            <person name="Walenz B."/>
            <person name="Mobarry C."/>
            <person name="Merkulov G.V."/>
            <person name="Charlab R."/>
            <person name="Dew I."/>
            <person name="Deng Z."/>
            <person name="Istrail S."/>
            <person name="Li P."/>
            <person name="Sutton G."/>
        </authorList>
    </citation>
    <scope>NUCLEOTIDE SEQUENCE</scope>
    <source>
        <strain evidence="2">BN</strain>
    </source>
</reference>
<name>A6KKJ6_RAT</name>
<feature type="compositionally biased region" description="Acidic residues" evidence="1">
    <location>
        <begin position="888"/>
        <end position="902"/>
    </location>
</feature>
<feature type="region of interest" description="Disordered" evidence="1">
    <location>
        <begin position="1248"/>
        <end position="1333"/>
    </location>
</feature>
<protein>
    <submittedName>
        <fullName evidence="2">Enamelin (Predicted), isoform CRA_c</fullName>
    </submittedName>
</protein>
<dbReference type="PANTHER" id="PTHR16784">
    <property type="entry name" value="ENAMELIN"/>
    <property type="match status" value="1"/>
</dbReference>
<dbReference type="RefSeq" id="NP_001099471.1">
    <property type="nucleotide sequence ID" value="NM_001106001.1"/>
</dbReference>
<feature type="compositionally biased region" description="Low complexity" evidence="1">
    <location>
        <begin position="391"/>
        <end position="403"/>
    </location>
</feature>
<dbReference type="RGD" id="1306796">
    <property type="gene designation" value="Enam"/>
</dbReference>
<feature type="compositionally biased region" description="Polar residues" evidence="1">
    <location>
        <begin position="1274"/>
        <end position="1288"/>
    </location>
</feature>
<feature type="region of interest" description="Disordered" evidence="1">
    <location>
        <begin position="812"/>
        <end position="831"/>
    </location>
</feature>
<feature type="compositionally biased region" description="Polar residues" evidence="1">
    <location>
        <begin position="1305"/>
        <end position="1317"/>
    </location>
</feature>
<sequence length="1380" mass="152403">MCLAPWLSVASAVCSHFYHRLLRTYFKDRLTRFKFTFYIVQLLSGIGSHPNLKAPKIKLDCEDPLIRAYESFGENMLLLQCRNTASPPKPCDMVKMSLLVFLGLLGVSAAMPMPMPRMPGFSSKSEEMMRYNQFNFMNAPPMMHMGPWQNGLPMPPHMPPQYPPYQMPMWPPPVPNGWQQPPMPNFPSKTEQTQETAKPNQTDPQEPQPQKQPLKEPPNEAARAKDEAQPPQPFPPFGNGLYPYQQPPWPIPQTGPPTGFGRPKFSNEEGNPYYAYFGYHGFGGRPYYSEEMFEDYEKPKEKDPPKPEDPPPDDPPPEASTNSTVPDANATQSIPGGGQGGNDSSPVGNTGPGPNAGNNPTVLNGVFPLPKVNVSGQGVPKNQIPWRPSQPNIYENYPYPNYPSERQWQTTDTQGPKQNGPGYQNPQIQRGPQWNSFAWEGKQATTHPGNPTYHKPSPPTSRVNYPNYAGNPVNFGRKLPGPKKPFMGANPASNKPFVGANPASNKPFVGTNPASNKPFVGANPASNKPFVGANPASNKPFVGANPASNKPFVGANPASNKPFMGTNPAANKPSIGTNAASNKPFVGTNAGTNKPFMGINVASNKPFMGTNPASNKPFVGTNPASNKPFVRSNHASNKPFVGANAASNKPFVGTNVPSVGPKQVTVSHNMKTQNPKEKSLGQKERTVTPTKDTGNPWRSSKQYGINNPNYNLPHPEGSMVGPNFNSFDQQENTYFSRGDSRKVASPNRQIQSQNLPKGIALEPRRTPFESETKRPELKHSTNMPVYPKKNPSPTRGHFPAGRNNWNHQKTLPPLKEGHGRKEENLRHPPYGSRGNVFYHEYNNPYPNEKSPYLRGNTWDKRISTPGTMMQPENPQYTMSSLDQKETEQYNEEDPIDPNEDESFPGQSRWGDDELSFKGNPTLRQYEGEQYTSTLAKEYLPYSLSNPPKPSEDFPYSEFYPWNPHETFPIYNPGPTIAPPVDPRSYYVNNAVGQEESTLFPSWTSWDHRNQAERQKESEPYFNRNVWDQSMSLHKSNIQNPNHPYSTTSPAGFPKDPTWLEGENLNYDLQITSLSQPEREQLAFPDLRPQSYPTGQNEDHLFHQSQRGSCCIGGSTGHKENVLALHDYTSSYGLPPRKTQEISPVHTESSYTKYAKPNVSPASILPNQRNISENKLTAESPNPSPFGDDVPTVRKNTPNSGKNQLETGIIALSEASSSQPKNTACLKSDLGGDRRDVLKQFFEGTQLGERTAGLTPEQLVIGSPDKGSGPDGTHSEVQGSEGEMQQQRPPTIRKLPCFGSKLAKLHSSSTGPPTNNGGPSLPNGALSTPTESPDTLVGLATREQFKSINVDQLNADGHTTLESFQDTSQQDQAHGCLLLQA</sequence>
<dbReference type="AGR" id="RGD:1306796"/>
<accession>A6KKJ6</accession>
<proteinExistence type="predicted"/>
<dbReference type="CTD" id="10117"/>
<reference evidence="2" key="2">
    <citation type="submission" date="2005-09" db="EMBL/GenBank/DDBJ databases">
        <authorList>
            <person name="Mural R.J."/>
            <person name="Li P.W."/>
            <person name="Adams M.D."/>
            <person name="Amanatides P.G."/>
            <person name="Baden-Tillson H."/>
            <person name="Barnstead M."/>
            <person name="Chin S.H."/>
            <person name="Dew I."/>
            <person name="Evans C.A."/>
            <person name="Ferriera S."/>
            <person name="Flanigan M."/>
            <person name="Fosler C."/>
            <person name="Glodek A."/>
            <person name="Gu Z."/>
            <person name="Holt R.A."/>
            <person name="Jennings D."/>
            <person name="Kraft C.L."/>
            <person name="Lu F."/>
            <person name="Nguyen T."/>
            <person name="Nusskern D.R."/>
            <person name="Pfannkoch C.M."/>
            <person name="Sitter C."/>
            <person name="Sutton G.G."/>
            <person name="Venter J.C."/>
            <person name="Wang Z."/>
            <person name="Woodage T."/>
            <person name="Zheng X.H."/>
            <person name="Zhong F."/>
        </authorList>
    </citation>
    <scope>NUCLEOTIDE SEQUENCE</scope>
    <source>
        <strain evidence="2">BN</strain>
    </source>
</reference>
<dbReference type="PANTHER" id="PTHR16784:SF2">
    <property type="entry name" value="ENAMELIN"/>
    <property type="match status" value="1"/>
</dbReference>
<feature type="compositionally biased region" description="Basic and acidic residues" evidence="1">
    <location>
        <begin position="815"/>
        <end position="826"/>
    </location>
</feature>
<feature type="compositionally biased region" description="Basic and acidic residues" evidence="1">
    <location>
        <begin position="213"/>
        <end position="228"/>
    </location>
</feature>
<feature type="compositionally biased region" description="Pro residues" evidence="1">
    <location>
        <begin position="245"/>
        <end position="255"/>
    </location>
</feature>
<feature type="compositionally biased region" description="Polar residues" evidence="1">
    <location>
        <begin position="1193"/>
        <end position="1202"/>
    </location>
</feature>
<evidence type="ECO:0000256" key="1">
    <source>
        <dbReference type="SAM" id="MobiDB-lite"/>
    </source>
</evidence>
<dbReference type="EMBL" id="CH474060">
    <property type="protein sequence ID" value="EDL88515.1"/>
    <property type="molecule type" value="Genomic_DNA"/>
</dbReference>
<dbReference type="Pfam" id="PF15362">
    <property type="entry name" value="Enamelin"/>
    <property type="match status" value="2"/>
</dbReference>